<dbReference type="WBParaSite" id="Hba_18270">
    <property type="protein sequence ID" value="Hba_18270"/>
    <property type="gene ID" value="Hba_18270"/>
</dbReference>
<name>A0A1I7XL93_HETBA</name>
<reference evidence="2" key="1">
    <citation type="submission" date="2016-11" db="UniProtKB">
        <authorList>
            <consortium name="WormBaseParasite"/>
        </authorList>
    </citation>
    <scope>IDENTIFICATION</scope>
</reference>
<organism evidence="1 2">
    <name type="scientific">Heterorhabditis bacteriophora</name>
    <name type="common">Entomopathogenic nematode worm</name>
    <dbReference type="NCBI Taxonomy" id="37862"/>
    <lineage>
        <taxon>Eukaryota</taxon>
        <taxon>Metazoa</taxon>
        <taxon>Ecdysozoa</taxon>
        <taxon>Nematoda</taxon>
        <taxon>Chromadorea</taxon>
        <taxon>Rhabditida</taxon>
        <taxon>Rhabditina</taxon>
        <taxon>Rhabditomorpha</taxon>
        <taxon>Strongyloidea</taxon>
        <taxon>Heterorhabditidae</taxon>
        <taxon>Heterorhabditis</taxon>
    </lineage>
</organism>
<keyword evidence="1" id="KW-1185">Reference proteome</keyword>
<sequence>MLCELILLMSIESYANPSVLLFSPINKDTFSYSGTEYFAYIYDGLKDNICELKEANCSLKDTGKHSSTHKATFITEYRSSEILPAEASNFDNQRITGQIQIDWKNQRTRERQWTKSWTKPQLGSFLPNIFAQAAMISTKGENIHDGQNEIIDNAKESKHQKPRGKNQITLEKFICKYRKSCYETGKIPKIQNLSFFSGYWFTPTSQSKENNNERRTNDDTYNNAMASKIKCKYRLSCYMHTKLPTEKNDEQRTLLMAERTMKRLKAAEEKAASRPIPKSIKIEKKINAVGEILNRKLLCKYRKSCYKTVIA</sequence>
<accession>A0A1I7XL93</accession>
<dbReference type="AlphaFoldDB" id="A0A1I7XL93"/>
<proteinExistence type="predicted"/>
<evidence type="ECO:0000313" key="1">
    <source>
        <dbReference type="Proteomes" id="UP000095283"/>
    </source>
</evidence>
<dbReference type="Proteomes" id="UP000095283">
    <property type="component" value="Unplaced"/>
</dbReference>
<protein>
    <submittedName>
        <fullName evidence="2">Uncharacterized protein</fullName>
    </submittedName>
</protein>
<evidence type="ECO:0000313" key="2">
    <source>
        <dbReference type="WBParaSite" id="Hba_18270"/>
    </source>
</evidence>